<dbReference type="Proteomes" id="UP001152797">
    <property type="component" value="Unassembled WGS sequence"/>
</dbReference>
<dbReference type="InterPro" id="IPR036869">
    <property type="entry name" value="J_dom_sf"/>
</dbReference>
<keyword evidence="1" id="KW-0175">Coiled coil</keyword>
<reference evidence="4" key="2">
    <citation type="submission" date="2024-04" db="EMBL/GenBank/DDBJ databases">
        <authorList>
            <person name="Chen Y."/>
            <person name="Shah S."/>
            <person name="Dougan E. K."/>
            <person name="Thang M."/>
            <person name="Chan C."/>
        </authorList>
    </citation>
    <scope>NUCLEOTIDE SEQUENCE [LARGE SCALE GENOMIC DNA]</scope>
</reference>
<name>A0A9P1BLK9_9DINO</name>
<evidence type="ECO:0000313" key="4">
    <source>
        <dbReference type="EMBL" id="CAL1128961.1"/>
    </source>
</evidence>
<feature type="coiled-coil region" evidence="1">
    <location>
        <begin position="130"/>
        <end position="157"/>
    </location>
</feature>
<evidence type="ECO:0000256" key="1">
    <source>
        <dbReference type="SAM" id="Coils"/>
    </source>
</evidence>
<feature type="region of interest" description="Disordered" evidence="2">
    <location>
        <begin position="1"/>
        <end position="49"/>
    </location>
</feature>
<dbReference type="Gene3D" id="1.10.287.110">
    <property type="entry name" value="DnaJ domain"/>
    <property type="match status" value="1"/>
</dbReference>
<evidence type="ECO:0008006" key="6">
    <source>
        <dbReference type="Google" id="ProtNLM"/>
    </source>
</evidence>
<dbReference type="EMBL" id="CAMXCT010000213">
    <property type="protein sequence ID" value="CAI3975586.1"/>
    <property type="molecule type" value="Genomic_DNA"/>
</dbReference>
<comment type="caution">
    <text evidence="3">The sequence shown here is derived from an EMBL/GenBank/DDBJ whole genome shotgun (WGS) entry which is preliminary data.</text>
</comment>
<accession>A0A9P1BLK9</accession>
<dbReference type="EMBL" id="CAMXCT030000213">
    <property type="protein sequence ID" value="CAL4762898.1"/>
    <property type="molecule type" value="Genomic_DNA"/>
</dbReference>
<proteinExistence type="predicted"/>
<evidence type="ECO:0000313" key="5">
    <source>
        <dbReference type="Proteomes" id="UP001152797"/>
    </source>
</evidence>
<gene>
    <name evidence="3" type="ORF">C1SCF055_LOCUS3885</name>
</gene>
<protein>
    <recommendedName>
        <fullName evidence="6">J domain-containing protein</fullName>
    </recommendedName>
</protein>
<dbReference type="EMBL" id="CAMXCT020000213">
    <property type="protein sequence ID" value="CAL1128961.1"/>
    <property type="molecule type" value="Genomic_DNA"/>
</dbReference>
<keyword evidence="5" id="KW-1185">Reference proteome</keyword>
<organism evidence="3">
    <name type="scientific">Cladocopium goreaui</name>
    <dbReference type="NCBI Taxonomy" id="2562237"/>
    <lineage>
        <taxon>Eukaryota</taxon>
        <taxon>Sar</taxon>
        <taxon>Alveolata</taxon>
        <taxon>Dinophyceae</taxon>
        <taxon>Suessiales</taxon>
        <taxon>Symbiodiniaceae</taxon>
        <taxon>Cladocopium</taxon>
    </lineage>
</organism>
<sequence>MGNCCMVEEDESETEFVEPETPSKKVAHRQTKHGGGLFHGVRGDIVPGTTSMDTLEMRTKELSMQQSDSRIISKFSPGPERPMPDSLAAPRPVVHAPPVAASRTSWKEDAPEKEMGGFEAKDPVLDAQTRARLAEQLQQLRMNLSKCKDECDLLRIDCEASDLLREVARDPSPPERMRKFKSLLCRWHPDKNPTMVWEATVMYQRLQQRQTLQRLGMKRRFSTLIGTHPHSSALHRRVPRLEELDSTPHWPGKGLIS</sequence>
<feature type="compositionally biased region" description="Acidic residues" evidence="2">
    <location>
        <begin position="7"/>
        <end position="18"/>
    </location>
</feature>
<evidence type="ECO:0000313" key="3">
    <source>
        <dbReference type="EMBL" id="CAI3975586.1"/>
    </source>
</evidence>
<evidence type="ECO:0000256" key="2">
    <source>
        <dbReference type="SAM" id="MobiDB-lite"/>
    </source>
</evidence>
<dbReference type="AlphaFoldDB" id="A0A9P1BLK9"/>
<reference evidence="3" key="1">
    <citation type="submission" date="2022-10" db="EMBL/GenBank/DDBJ databases">
        <authorList>
            <person name="Chen Y."/>
            <person name="Dougan E. K."/>
            <person name="Chan C."/>
            <person name="Rhodes N."/>
            <person name="Thang M."/>
        </authorList>
    </citation>
    <scope>NUCLEOTIDE SEQUENCE</scope>
</reference>